<keyword evidence="1" id="KW-0808">Transferase</keyword>
<comment type="caution">
    <text evidence="1">The sequence shown here is derived from an EMBL/GenBank/DDBJ whole genome shotgun (WGS) entry which is preliminary data.</text>
</comment>
<proteinExistence type="predicted"/>
<dbReference type="InterPro" id="IPR027417">
    <property type="entry name" value="P-loop_NTPase"/>
</dbReference>
<dbReference type="SUPFAM" id="SSF52540">
    <property type="entry name" value="P-loop containing nucleoside triphosphate hydrolases"/>
    <property type="match status" value="1"/>
</dbReference>
<accession>A0ABW1MQL2</accession>
<dbReference type="InterPro" id="IPR040632">
    <property type="entry name" value="Sulfotransfer_4"/>
</dbReference>
<reference evidence="2" key="1">
    <citation type="journal article" date="2019" name="Int. J. Syst. Evol. Microbiol.">
        <title>The Global Catalogue of Microorganisms (GCM) 10K type strain sequencing project: providing services to taxonomists for standard genome sequencing and annotation.</title>
        <authorList>
            <consortium name="The Broad Institute Genomics Platform"/>
            <consortium name="The Broad Institute Genome Sequencing Center for Infectious Disease"/>
            <person name="Wu L."/>
            <person name="Ma J."/>
        </authorList>
    </citation>
    <scope>NUCLEOTIDE SEQUENCE [LARGE SCALE GENOMIC DNA]</scope>
    <source>
        <strain evidence="2">CGMCC 1.15180</strain>
    </source>
</reference>
<sequence length="233" mass="26173">MLNVIGVGFGRTGTNSLQLALERLGFGPCYHMLEVIRHADHLPRWRHALSADKVEWDRVFDGYRSSVDWPGCAFWRELVETFPEAKVVLTVRDPERWYASVKKTIFASGEDSEGPALPPNGLSPEAVEFTSFMGGELLPRIMDDGRGGRLDQADEQRAIETFVRHNEEVQRVVPADRLLVYRVTEGWGPLCEFLDVPVPEEEFPHVNDSGTFRRTFEGAFAERLGLTVPGTAG</sequence>
<dbReference type="PANTHER" id="PTHR36978">
    <property type="entry name" value="P-LOOP CONTAINING NUCLEOTIDE TRIPHOSPHATE HYDROLASE"/>
    <property type="match status" value="1"/>
</dbReference>
<dbReference type="EC" id="2.8.2.-" evidence="1"/>
<protein>
    <submittedName>
        <fullName evidence="1">Sulfotransferase family protein</fullName>
        <ecNumber evidence="1">2.8.2.-</ecNumber>
    </submittedName>
</protein>
<dbReference type="PANTHER" id="PTHR36978:SF4">
    <property type="entry name" value="P-LOOP CONTAINING NUCLEOSIDE TRIPHOSPHATE HYDROLASE PROTEIN"/>
    <property type="match status" value="1"/>
</dbReference>
<keyword evidence="2" id="KW-1185">Reference proteome</keyword>
<dbReference type="Proteomes" id="UP001596139">
    <property type="component" value="Unassembled WGS sequence"/>
</dbReference>
<dbReference type="RefSeq" id="WP_037800840.1">
    <property type="nucleotide sequence ID" value="NZ_JBHSPX010000007.1"/>
</dbReference>
<dbReference type="Pfam" id="PF17784">
    <property type="entry name" value="Sulfotransfer_4"/>
    <property type="match status" value="1"/>
</dbReference>
<name>A0ABW1MQL2_9ACTN</name>
<dbReference type="EMBL" id="JBHSPX010000007">
    <property type="protein sequence ID" value="MFC6065392.1"/>
    <property type="molecule type" value="Genomic_DNA"/>
</dbReference>
<gene>
    <name evidence="1" type="ORF">ACFP4F_23010</name>
</gene>
<dbReference type="Gene3D" id="3.40.50.300">
    <property type="entry name" value="P-loop containing nucleotide triphosphate hydrolases"/>
    <property type="match status" value="1"/>
</dbReference>
<evidence type="ECO:0000313" key="1">
    <source>
        <dbReference type="EMBL" id="MFC6065392.1"/>
    </source>
</evidence>
<dbReference type="GO" id="GO:0016740">
    <property type="term" value="F:transferase activity"/>
    <property type="evidence" value="ECO:0007669"/>
    <property type="project" value="UniProtKB-KW"/>
</dbReference>
<organism evidence="1 2">
    <name type="scientific">Streptomyces ochraceiscleroticus</name>
    <dbReference type="NCBI Taxonomy" id="47761"/>
    <lineage>
        <taxon>Bacteria</taxon>
        <taxon>Bacillati</taxon>
        <taxon>Actinomycetota</taxon>
        <taxon>Actinomycetes</taxon>
        <taxon>Kitasatosporales</taxon>
        <taxon>Streptomycetaceae</taxon>
        <taxon>Streptomyces</taxon>
    </lineage>
</organism>
<evidence type="ECO:0000313" key="2">
    <source>
        <dbReference type="Proteomes" id="UP001596139"/>
    </source>
</evidence>